<dbReference type="InterPro" id="IPR034985">
    <property type="entry name" value="hnRPLL_RRM1"/>
</dbReference>
<dbReference type="InterPro" id="IPR034986">
    <property type="entry name" value="hnRPLL_RRM2"/>
</dbReference>
<dbReference type="Pfam" id="PF13893">
    <property type="entry name" value="RRM_5"/>
    <property type="match status" value="2"/>
</dbReference>
<dbReference type="PANTHER" id="PTHR15592">
    <property type="entry name" value="MATRIN 3/NUCLEAR PROTEIN 220-RELATED"/>
    <property type="match status" value="1"/>
</dbReference>
<evidence type="ECO:0000259" key="6">
    <source>
        <dbReference type="PROSITE" id="PS50102"/>
    </source>
</evidence>
<keyword evidence="1" id="KW-0597">Phosphoprotein</keyword>
<feature type="region of interest" description="Disordered" evidence="5">
    <location>
        <begin position="1"/>
        <end position="168"/>
    </location>
</feature>
<dbReference type="Pfam" id="PF11835">
    <property type="entry name" value="RRM_8"/>
    <property type="match status" value="1"/>
</dbReference>
<feature type="compositionally biased region" description="Low complexity" evidence="5">
    <location>
        <begin position="35"/>
        <end position="51"/>
    </location>
</feature>
<feature type="compositionally biased region" description="Gly residues" evidence="5">
    <location>
        <begin position="140"/>
        <end position="153"/>
    </location>
</feature>
<dbReference type="InterPro" id="IPR000504">
    <property type="entry name" value="RRM_dom"/>
</dbReference>
<name>A0AAW0J4D3_MYOGA</name>
<dbReference type="PROSITE" id="PS50102">
    <property type="entry name" value="RRM"/>
    <property type="match status" value="1"/>
</dbReference>
<keyword evidence="8" id="KW-1185">Reference proteome</keyword>
<evidence type="ECO:0000256" key="1">
    <source>
        <dbReference type="ARBA" id="ARBA00022553"/>
    </source>
</evidence>
<organism evidence="7 8">
    <name type="scientific">Myodes glareolus</name>
    <name type="common">Bank vole</name>
    <name type="synonym">Clethrionomys glareolus</name>
    <dbReference type="NCBI Taxonomy" id="447135"/>
    <lineage>
        <taxon>Eukaryota</taxon>
        <taxon>Metazoa</taxon>
        <taxon>Chordata</taxon>
        <taxon>Craniata</taxon>
        <taxon>Vertebrata</taxon>
        <taxon>Euteleostomi</taxon>
        <taxon>Mammalia</taxon>
        <taxon>Eutheria</taxon>
        <taxon>Euarchontoglires</taxon>
        <taxon>Glires</taxon>
        <taxon>Rodentia</taxon>
        <taxon>Myomorpha</taxon>
        <taxon>Muroidea</taxon>
        <taxon>Cricetidae</taxon>
        <taxon>Arvicolinae</taxon>
        <taxon>Myodes</taxon>
    </lineage>
</organism>
<feature type="compositionally biased region" description="Basic and acidic residues" evidence="5">
    <location>
        <begin position="63"/>
        <end position="74"/>
    </location>
</feature>
<gene>
    <name evidence="7" type="ORF">U0070_014484</name>
</gene>
<dbReference type="SMART" id="SM00360">
    <property type="entry name" value="RRM"/>
    <property type="match status" value="3"/>
</dbReference>
<dbReference type="Gene3D" id="3.30.70.330">
    <property type="match status" value="4"/>
</dbReference>
<dbReference type="CDD" id="cd12786">
    <property type="entry name" value="RRM2_hnRPLL"/>
    <property type="match status" value="1"/>
</dbReference>
<dbReference type="GO" id="GO:0006397">
    <property type="term" value="P:mRNA processing"/>
    <property type="evidence" value="ECO:0007669"/>
    <property type="project" value="InterPro"/>
</dbReference>
<dbReference type="InterPro" id="IPR021790">
    <property type="entry name" value="PTBP1-like_RRM2"/>
</dbReference>
<evidence type="ECO:0000256" key="5">
    <source>
        <dbReference type="SAM" id="MobiDB-lite"/>
    </source>
</evidence>
<dbReference type="InterPro" id="IPR006536">
    <property type="entry name" value="HnRNP-L/PTB"/>
</dbReference>
<dbReference type="FunFam" id="3.30.70.330:FF:000072">
    <property type="entry name" value="heterogeneous nuclear ribonucleoprotein L isoform X1"/>
    <property type="match status" value="1"/>
</dbReference>
<keyword evidence="2" id="KW-0677">Repeat</keyword>
<dbReference type="InterPro" id="IPR012677">
    <property type="entry name" value="Nucleotide-bd_a/b_plait_sf"/>
</dbReference>
<keyword evidence="3 4" id="KW-0694">RNA-binding</keyword>
<feature type="domain" description="RRM" evidence="6">
    <location>
        <begin position="173"/>
        <end position="247"/>
    </location>
</feature>
<dbReference type="GO" id="GO:0005634">
    <property type="term" value="C:nucleus"/>
    <property type="evidence" value="ECO:0007669"/>
    <property type="project" value="InterPro"/>
</dbReference>
<evidence type="ECO:0000313" key="7">
    <source>
        <dbReference type="EMBL" id="KAK7821604.1"/>
    </source>
</evidence>
<dbReference type="AlphaFoldDB" id="A0AAW0J4D3"/>
<dbReference type="InterPro" id="IPR035979">
    <property type="entry name" value="RBD_domain_sf"/>
</dbReference>
<evidence type="ECO:0000313" key="8">
    <source>
        <dbReference type="Proteomes" id="UP001488838"/>
    </source>
</evidence>
<reference evidence="7 8" key="1">
    <citation type="journal article" date="2023" name="bioRxiv">
        <title>Conserved and derived expression patterns and positive selection on dental genes reveal complex evolutionary context of ever-growing rodent molars.</title>
        <authorList>
            <person name="Calamari Z.T."/>
            <person name="Song A."/>
            <person name="Cohen E."/>
            <person name="Akter M."/>
            <person name="Roy R.D."/>
            <person name="Hallikas O."/>
            <person name="Christensen M.M."/>
            <person name="Li P."/>
            <person name="Marangoni P."/>
            <person name="Jernvall J."/>
            <person name="Klein O.D."/>
        </authorList>
    </citation>
    <scope>NUCLEOTIDE SEQUENCE [LARGE SCALE GENOMIC DNA]</scope>
    <source>
        <strain evidence="7">V071</strain>
    </source>
</reference>
<feature type="non-terminal residue" evidence="7">
    <location>
        <position position="1"/>
    </location>
</feature>
<dbReference type="EMBL" id="JBBHLL010000064">
    <property type="protein sequence ID" value="KAK7821604.1"/>
    <property type="molecule type" value="Genomic_DNA"/>
</dbReference>
<evidence type="ECO:0000256" key="3">
    <source>
        <dbReference type="ARBA" id="ARBA00022884"/>
    </source>
</evidence>
<evidence type="ECO:0000256" key="2">
    <source>
        <dbReference type="ARBA" id="ARBA00022737"/>
    </source>
</evidence>
<sequence length="646" mass="70341">HGLLERAAEDAGAAPSRAEEAQPAAGTDRRHLRPSVSHATSTAAMSSTSSSPKEETYEEDREFESQAKRLKTEEGEIVYSAEESDNRQEATTPQAGSESGGEGDRGEGGSGGGGGDDGEEGDGEEGDGGDEGDGDDGDEGGSGGDEGGSGGGPRSMPQSMEGGGSHHKVSVSPVVHVRGLCESVVEADLVEALEKFGTICYVMMMPFKRQALVEFENIDSAKECVTFAADEPVYIAGQQAFFNYSTSKRITRPGNTDDPSGGNKVLLLSIQNPLYPITVDVLYTVCNPVGKVQRIVIFKRNGIQAMSFMFESVLCAQKAKAALNGADIYAGCCTLKIEYARPTRLNVIRNDNDSWDYTKPYLGRRDRGKGRQRQAILGDHPSSFRHDGYGSHGPLLPLPSRYRMGSRDTPELVAYPLPQASSSYMHGGSPSGSVVMVSGLHQLKMNCSRVFNLFCLYGNIEKVNFILLVYLGGTSSSSEIAVRFCQKHLSSLNNELISLKSVKFMKTIPGTALVEMGDEYAVERAVTHLNNVKLFGKRLNIFELEDGTSSYKDFAMSKNNRFTSAGQASKNIIQPPSCVLHYYNVPLCVMTMKFFHSSNIKCLMRKLLLKHFLGCWSGNVKLMLWKLSLHSITTRYEFQMVPTPIH</sequence>
<dbReference type="NCBIfam" id="TIGR01649">
    <property type="entry name" value="hnRNP-L_PTB"/>
    <property type="match status" value="1"/>
</dbReference>
<proteinExistence type="predicted"/>
<evidence type="ECO:0000256" key="4">
    <source>
        <dbReference type="PROSITE-ProRule" id="PRU00176"/>
    </source>
</evidence>
<dbReference type="Pfam" id="PF00076">
    <property type="entry name" value="RRM_1"/>
    <property type="match status" value="1"/>
</dbReference>
<dbReference type="FunFam" id="3.30.70.330:FF:000104">
    <property type="entry name" value="Heterogeneous nuclear ribonucleoprotein L like"/>
    <property type="match status" value="1"/>
</dbReference>
<accession>A0AAW0J4D3</accession>
<dbReference type="GO" id="GO:0003723">
    <property type="term" value="F:RNA binding"/>
    <property type="evidence" value="ECO:0007669"/>
    <property type="project" value="UniProtKB-UniRule"/>
</dbReference>
<dbReference type="SUPFAM" id="SSF54928">
    <property type="entry name" value="RNA-binding domain, RBD"/>
    <property type="match status" value="3"/>
</dbReference>
<dbReference type="Proteomes" id="UP001488838">
    <property type="component" value="Unassembled WGS sequence"/>
</dbReference>
<comment type="caution">
    <text evidence="7">The sequence shown here is derived from an EMBL/GenBank/DDBJ whole genome shotgun (WGS) entry which is preliminary data.</text>
</comment>
<dbReference type="CDD" id="cd12781">
    <property type="entry name" value="RRM1_hnRPLL"/>
    <property type="match status" value="1"/>
</dbReference>
<feature type="compositionally biased region" description="Acidic residues" evidence="5">
    <location>
        <begin position="116"/>
        <end position="139"/>
    </location>
</feature>
<protein>
    <recommendedName>
        <fullName evidence="6">RRM domain-containing protein</fullName>
    </recommendedName>
</protein>